<evidence type="ECO:0000256" key="2">
    <source>
        <dbReference type="ARBA" id="ARBA00022741"/>
    </source>
</evidence>
<dbReference type="AlphaFoldDB" id="A0A543IL69"/>
<keyword evidence="8" id="KW-1185">Reference proteome</keyword>
<keyword evidence="3 7" id="KW-0418">Kinase</keyword>
<dbReference type="Gene3D" id="1.10.510.10">
    <property type="entry name" value="Transferase(Phosphotransferase) domain 1"/>
    <property type="match status" value="1"/>
</dbReference>
<dbReference type="InterPro" id="IPR008271">
    <property type="entry name" value="Ser/Thr_kinase_AS"/>
</dbReference>
<feature type="compositionally biased region" description="Low complexity" evidence="5">
    <location>
        <begin position="485"/>
        <end position="500"/>
    </location>
</feature>
<dbReference type="PROSITE" id="PS00108">
    <property type="entry name" value="PROTEIN_KINASE_ST"/>
    <property type="match status" value="1"/>
</dbReference>
<dbReference type="EMBL" id="VFPO01000001">
    <property type="protein sequence ID" value="TQM71326.1"/>
    <property type="molecule type" value="Genomic_DNA"/>
</dbReference>
<dbReference type="SUPFAM" id="SSF56112">
    <property type="entry name" value="Protein kinase-like (PK-like)"/>
    <property type="match status" value="1"/>
</dbReference>
<dbReference type="CDD" id="cd14014">
    <property type="entry name" value="STKc_PknB_like"/>
    <property type="match status" value="1"/>
</dbReference>
<proteinExistence type="predicted"/>
<gene>
    <name evidence="7" type="ORF">FHX41_5091</name>
</gene>
<accession>A0A543IL69</accession>
<feature type="compositionally biased region" description="Low complexity" evidence="5">
    <location>
        <begin position="365"/>
        <end position="376"/>
    </location>
</feature>
<feature type="compositionally biased region" description="Basic and acidic residues" evidence="5">
    <location>
        <begin position="455"/>
        <end position="467"/>
    </location>
</feature>
<organism evidence="7 8">
    <name type="scientific">Actinomadura hallensis</name>
    <dbReference type="NCBI Taxonomy" id="337895"/>
    <lineage>
        <taxon>Bacteria</taxon>
        <taxon>Bacillati</taxon>
        <taxon>Actinomycetota</taxon>
        <taxon>Actinomycetes</taxon>
        <taxon>Streptosporangiales</taxon>
        <taxon>Thermomonosporaceae</taxon>
        <taxon>Actinomadura</taxon>
    </lineage>
</organism>
<name>A0A543IL69_9ACTN</name>
<evidence type="ECO:0000313" key="7">
    <source>
        <dbReference type="EMBL" id="TQM71326.1"/>
    </source>
</evidence>
<reference evidence="7 8" key="1">
    <citation type="submission" date="2019-06" db="EMBL/GenBank/DDBJ databases">
        <title>Sequencing the genomes of 1000 actinobacteria strains.</title>
        <authorList>
            <person name="Klenk H.-P."/>
        </authorList>
    </citation>
    <scope>NUCLEOTIDE SEQUENCE [LARGE SCALE GENOMIC DNA]</scope>
    <source>
        <strain evidence="7 8">DSM 45043</strain>
    </source>
</reference>
<dbReference type="PANTHER" id="PTHR43289">
    <property type="entry name" value="MITOGEN-ACTIVATED PROTEIN KINASE KINASE KINASE 20-RELATED"/>
    <property type="match status" value="1"/>
</dbReference>
<evidence type="ECO:0000256" key="4">
    <source>
        <dbReference type="ARBA" id="ARBA00022840"/>
    </source>
</evidence>
<evidence type="ECO:0000256" key="5">
    <source>
        <dbReference type="SAM" id="MobiDB-lite"/>
    </source>
</evidence>
<dbReference type="InterPro" id="IPR011009">
    <property type="entry name" value="Kinase-like_dom_sf"/>
</dbReference>
<feature type="region of interest" description="Disordered" evidence="5">
    <location>
        <begin position="285"/>
        <end position="398"/>
    </location>
</feature>
<dbReference type="Gene3D" id="3.30.200.20">
    <property type="entry name" value="Phosphorylase Kinase, domain 1"/>
    <property type="match status" value="1"/>
</dbReference>
<evidence type="ECO:0000313" key="8">
    <source>
        <dbReference type="Proteomes" id="UP000316706"/>
    </source>
</evidence>
<keyword evidence="7" id="KW-0723">Serine/threonine-protein kinase</keyword>
<comment type="caution">
    <text evidence="7">The sequence shown here is derived from an EMBL/GenBank/DDBJ whole genome shotgun (WGS) entry which is preliminary data.</text>
</comment>
<feature type="region of interest" description="Disordered" evidence="5">
    <location>
        <begin position="422"/>
        <end position="534"/>
    </location>
</feature>
<evidence type="ECO:0000259" key="6">
    <source>
        <dbReference type="PROSITE" id="PS50011"/>
    </source>
</evidence>
<feature type="compositionally biased region" description="Gly residues" evidence="5">
    <location>
        <begin position="501"/>
        <end position="520"/>
    </location>
</feature>
<sequence length="632" mass="63737">MPDAHPLRSGDPTALGGYEILGRLGEGGQGTVFLGRPAGASGDLSAEDHVAIKLLHGGLAGDESARARFVRELEVAKRVARFCTAQVLDADVAGDQPYIVSEYVPGVSLHHVVRTEGPRTGGALERLAISTLTALIAIHQAGIVHRDFKPHNVMMGPDGPRVIDFGVARALGAAGETQNVGTPAYMAPEHFTGGELSTASDMFAWGTTMVFAATGRPAFGNDEMGTVMHRILTGEPDLGDMQNPLRDLVLACLAKDPAHRPTAREAQERLVGAASGAGGAWAPVPPPAYPGAGDAAGHGAVAPPPSTDPHAAPSAMADALLPPDRPPSVQGAGHAPSEQVPSDAATDPAGVKGRTAPQPPPYGEQPPHQGHQGHPQGPLPPASPGAPHQHSPGGGRKRGLLVPVAAAAAVAAVIATGAAWAATRPGDDKGGDREVVASDQHHGAEDGDAGSVDGRSGEARSPAEQKSRAPQGRQSRDPASPGASRTPGAPRQPGAPAPTTGTGGGGGRGSSTGGGGGGSEPGTEPANKYSPQQVCNSGGHGGGYYVQRSLNVSGGVAYLLYNSSTYNCAVMLKTKNVGKASAASVWIQKQGGGRISDSGQFAWYAGPVYVKAPGTCVRFGGNGGTAPYGNCG</sequence>
<feature type="domain" description="Protein kinase" evidence="6">
    <location>
        <begin position="18"/>
        <end position="270"/>
    </location>
</feature>
<keyword evidence="2" id="KW-0547">Nucleotide-binding</keyword>
<dbReference type="PANTHER" id="PTHR43289:SF34">
    <property type="entry name" value="SERINE_THREONINE-PROTEIN KINASE YBDM-RELATED"/>
    <property type="match status" value="1"/>
</dbReference>
<feature type="compositionally biased region" description="Basic and acidic residues" evidence="5">
    <location>
        <begin position="425"/>
        <end position="445"/>
    </location>
</feature>
<protein>
    <submittedName>
        <fullName evidence="7">Serine/threonine protein kinase</fullName>
    </submittedName>
</protein>
<dbReference type="Proteomes" id="UP000316706">
    <property type="component" value="Unassembled WGS sequence"/>
</dbReference>
<dbReference type="InterPro" id="IPR000719">
    <property type="entry name" value="Prot_kinase_dom"/>
</dbReference>
<dbReference type="PROSITE" id="PS50011">
    <property type="entry name" value="PROTEIN_KINASE_DOM"/>
    <property type="match status" value="1"/>
</dbReference>
<evidence type="ECO:0000256" key="3">
    <source>
        <dbReference type="ARBA" id="ARBA00022777"/>
    </source>
</evidence>
<evidence type="ECO:0000256" key="1">
    <source>
        <dbReference type="ARBA" id="ARBA00022679"/>
    </source>
</evidence>
<keyword evidence="1" id="KW-0808">Transferase</keyword>
<dbReference type="GO" id="GO:0005524">
    <property type="term" value="F:ATP binding"/>
    <property type="evidence" value="ECO:0007669"/>
    <property type="project" value="UniProtKB-KW"/>
</dbReference>
<dbReference type="Pfam" id="PF00069">
    <property type="entry name" value="Pkinase"/>
    <property type="match status" value="1"/>
</dbReference>
<dbReference type="GO" id="GO:0004674">
    <property type="term" value="F:protein serine/threonine kinase activity"/>
    <property type="evidence" value="ECO:0007669"/>
    <property type="project" value="UniProtKB-KW"/>
</dbReference>
<keyword evidence="4" id="KW-0067">ATP-binding</keyword>
<feature type="compositionally biased region" description="Low complexity" evidence="5">
    <location>
        <begin position="290"/>
        <end position="301"/>
    </location>
</feature>